<dbReference type="GO" id="GO:0051536">
    <property type="term" value="F:iron-sulfur cluster binding"/>
    <property type="evidence" value="ECO:0007669"/>
    <property type="project" value="UniProtKB-KW"/>
</dbReference>
<comment type="caution">
    <text evidence="9">The sequence shown here is derived from an EMBL/GenBank/DDBJ whole genome shotgun (WGS) entry which is preliminary data.</text>
</comment>
<feature type="domain" description="Aminotransferase class V" evidence="8">
    <location>
        <begin position="3"/>
        <end position="368"/>
    </location>
</feature>
<keyword evidence="6" id="KW-0411">Iron-sulfur</keyword>
<evidence type="ECO:0000256" key="2">
    <source>
        <dbReference type="ARBA" id="ARBA00006490"/>
    </source>
</evidence>
<dbReference type="GO" id="GO:0046872">
    <property type="term" value="F:metal ion binding"/>
    <property type="evidence" value="ECO:0007669"/>
    <property type="project" value="UniProtKB-KW"/>
</dbReference>
<keyword evidence="3" id="KW-0479">Metal-binding</keyword>
<dbReference type="InterPro" id="IPR020578">
    <property type="entry name" value="Aminotrans_V_PyrdxlP_BS"/>
</dbReference>
<keyword evidence="4" id="KW-0663">Pyridoxal phosphate</keyword>
<keyword evidence="5" id="KW-0408">Iron</keyword>
<dbReference type="OrthoDB" id="9808002at2"/>
<dbReference type="RefSeq" id="WP_132249306.1">
    <property type="nucleotide sequence ID" value="NZ_SMAL01000001.1"/>
</dbReference>
<evidence type="ECO:0000256" key="7">
    <source>
        <dbReference type="RuleBase" id="RU004504"/>
    </source>
</evidence>
<name>A0A4V2V0L7_9FIRM</name>
<sequence>MEVYFDNAATTKPFPEVIDKIVQGYEEYGNTSSLHNKGIRAEKLVKEAKSVFAKLLKVDDKELFFTSGGTESNNLAIIGTALANRRSGKHIITSSIEHASVLNTMKALEEDGFVDTFEITVIEVNKEGIIDIEALKDAIREDTILVSLMHVNNEIGSVQPIKEIGRIIKESNSKTLFHVDGVQSFGKYSIHPKKDLIDLLSISAHKIHGPKGVGLLFVKDKVKIKPIIFGGNHQKGLRSGTENVPGVMGFAEAAKLMYESLEEKIQYLYNIKKELAYGILNNIDDTAINGSIEEGAPHILNIRFKYIRSEVLMHTLENNGIYVSTGSACSSNKNSTSQVLKCLGLDINEVDESVRFSFSVYNTIEEVNYCIENLKKEVPFLRRYVRGGK</sequence>
<dbReference type="SUPFAM" id="SSF53383">
    <property type="entry name" value="PLP-dependent transferases"/>
    <property type="match status" value="1"/>
</dbReference>
<dbReference type="InterPro" id="IPR000192">
    <property type="entry name" value="Aminotrans_V_dom"/>
</dbReference>
<dbReference type="AlphaFoldDB" id="A0A4V2V0L7"/>
<dbReference type="PIRSF" id="PIRSF005572">
    <property type="entry name" value="NifS"/>
    <property type="match status" value="1"/>
</dbReference>
<comment type="cofactor">
    <cofactor evidence="1 7">
        <name>pyridoxal 5'-phosphate</name>
        <dbReference type="ChEBI" id="CHEBI:597326"/>
    </cofactor>
</comment>
<organism evidence="9 10">
    <name type="scientific">Natranaerovirga pectinivora</name>
    <dbReference type="NCBI Taxonomy" id="682400"/>
    <lineage>
        <taxon>Bacteria</taxon>
        <taxon>Bacillati</taxon>
        <taxon>Bacillota</taxon>
        <taxon>Clostridia</taxon>
        <taxon>Lachnospirales</taxon>
        <taxon>Natranaerovirgaceae</taxon>
        <taxon>Natranaerovirga</taxon>
    </lineage>
</organism>
<protein>
    <submittedName>
        <fullName evidence="9">Cysteine desulfurase</fullName>
    </submittedName>
</protein>
<evidence type="ECO:0000256" key="6">
    <source>
        <dbReference type="ARBA" id="ARBA00023014"/>
    </source>
</evidence>
<evidence type="ECO:0000313" key="9">
    <source>
        <dbReference type="EMBL" id="TCT16879.1"/>
    </source>
</evidence>
<reference evidence="9 10" key="1">
    <citation type="submission" date="2019-03" db="EMBL/GenBank/DDBJ databases">
        <title>Genomic Encyclopedia of Type Strains, Phase IV (KMG-IV): sequencing the most valuable type-strain genomes for metagenomic binning, comparative biology and taxonomic classification.</title>
        <authorList>
            <person name="Goeker M."/>
        </authorList>
    </citation>
    <scope>NUCLEOTIDE SEQUENCE [LARGE SCALE GENOMIC DNA]</scope>
    <source>
        <strain evidence="9 10">DSM 24629</strain>
    </source>
</reference>
<dbReference type="InterPro" id="IPR016454">
    <property type="entry name" value="Cysteine_dSase"/>
</dbReference>
<dbReference type="NCBIfam" id="NF002806">
    <property type="entry name" value="PRK02948.1"/>
    <property type="match status" value="1"/>
</dbReference>
<accession>A0A4V2V0L7</accession>
<dbReference type="PANTHER" id="PTHR11601">
    <property type="entry name" value="CYSTEINE DESULFURYLASE FAMILY MEMBER"/>
    <property type="match status" value="1"/>
</dbReference>
<gene>
    <name evidence="9" type="ORF">EDC18_101175</name>
</gene>
<dbReference type="EMBL" id="SMAL01000001">
    <property type="protein sequence ID" value="TCT16879.1"/>
    <property type="molecule type" value="Genomic_DNA"/>
</dbReference>
<evidence type="ECO:0000256" key="5">
    <source>
        <dbReference type="ARBA" id="ARBA00023004"/>
    </source>
</evidence>
<evidence type="ECO:0000259" key="8">
    <source>
        <dbReference type="Pfam" id="PF00266"/>
    </source>
</evidence>
<dbReference type="GO" id="GO:0003824">
    <property type="term" value="F:catalytic activity"/>
    <property type="evidence" value="ECO:0007669"/>
    <property type="project" value="UniProtKB-ARBA"/>
</dbReference>
<dbReference type="Gene3D" id="3.90.1150.10">
    <property type="entry name" value="Aspartate Aminotransferase, domain 1"/>
    <property type="match status" value="1"/>
</dbReference>
<evidence type="ECO:0000256" key="4">
    <source>
        <dbReference type="ARBA" id="ARBA00022898"/>
    </source>
</evidence>
<dbReference type="PANTHER" id="PTHR11601:SF50">
    <property type="entry name" value="CYSTEINE DESULFURASE ISCS 2-RELATED"/>
    <property type="match status" value="1"/>
</dbReference>
<dbReference type="InterPro" id="IPR015422">
    <property type="entry name" value="PyrdxlP-dep_Trfase_small"/>
</dbReference>
<evidence type="ECO:0000256" key="1">
    <source>
        <dbReference type="ARBA" id="ARBA00001933"/>
    </source>
</evidence>
<dbReference type="InterPro" id="IPR015421">
    <property type="entry name" value="PyrdxlP-dep_Trfase_major"/>
</dbReference>
<dbReference type="Proteomes" id="UP000294902">
    <property type="component" value="Unassembled WGS sequence"/>
</dbReference>
<comment type="similarity">
    <text evidence="2">Belongs to the class-V pyridoxal-phosphate-dependent aminotransferase family. NifS/IscS subfamily.</text>
</comment>
<proteinExistence type="inferred from homology"/>
<dbReference type="Pfam" id="PF00266">
    <property type="entry name" value="Aminotran_5"/>
    <property type="match status" value="1"/>
</dbReference>
<dbReference type="InterPro" id="IPR015424">
    <property type="entry name" value="PyrdxlP-dep_Trfase"/>
</dbReference>
<dbReference type="Gene3D" id="3.40.640.10">
    <property type="entry name" value="Type I PLP-dependent aspartate aminotransferase-like (Major domain)"/>
    <property type="match status" value="1"/>
</dbReference>
<dbReference type="PROSITE" id="PS00595">
    <property type="entry name" value="AA_TRANSFER_CLASS_5"/>
    <property type="match status" value="1"/>
</dbReference>
<evidence type="ECO:0000313" key="10">
    <source>
        <dbReference type="Proteomes" id="UP000294902"/>
    </source>
</evidence>
<keyword evidence="10" id="KW-1185">Reference proteome</keyword>
<evidence type="ECO:0000256" key="3">
    <source>
        <dbReference type="ARBA" id="ARBA00022723"/>
    </source>
</evidence>